<dbReference type="PANTHER" id="PTHR44169:SF6">
    <property type="entry name" value="NADPH-DEPENDENT 1-ACYLDIHYDROXYACETONE PHOSPHATE REDUCTASE"/>
    <property type="match status" value="1"/>
</dbReference>
<proteinExistence type="inferred from homology"/>
<evidence type="ECO:0000313" key="5">
    <source>
        <dbReference type="Proteomes" id="UP001139336"/>
    </source>
</evidence>
<comment type="caution">
    <text evidence="4">The sequence shown here is derived from an EMBL/GenBank/DDBJ whole genome shotgun (WGS) entry which is preliminary data.</text>
</comment>
<dbReference type="Gene3D" id="3.40.50.720">
    <property type="entry name" value="NAD(P)-binding Rossmann-like Domain"/>
    <property type="match status" value="1"/>
</dbReference>
<gene>
    <name evidence="4" type="ORF">L1O03_02615</name>
</gene>
<dbReference type="PRINTS" id="PR00080">
    <property type="entry name" value="SDRFAMILY"/>
</dbReference>
<keyword evidence="5" id="KW-1185">Reference proteome</keyword>
<evidence type="ECO:0000256" key="2">
    <source>
        <dbReference type="ARBA" id="ARBA00023002"/>
    </source>
</evidence>
<name>A0A9X1QMJ9_9CORY</name>
<comment type="similarity">
    <text evidence="1 3">Belongs to the short-chain dehydrogenases/reductases (SDR) family.</text>
</comment>
<dbReference type="EMBL" id="JAKGSI010000001">
    <property type="protein sequence ID" value="MCF4006072.1"/>
    <property type="molecule type" value="Genomic_DNA"/>
</dbReference>
<dbReference type="Pfam" id="PF00106">
    <property type="entry name" value="adh_short"/>
    <property type="match status" value="1"/>
</dbReference>
<dbReference type="SUPFAM" id="SSF51735">
    <property type="entry name" value="NAD(P)-binding Rossmann-fold domains"/>
    <property type="match status" value="1"/>
</dbReference>
<keyword evidence="2" id="KW-0560">Oxidoreductase</keyword>
<dbReference type="GO" id="GO:0016491">
    <property type="term" value="F:oxidoreductase activity"/>
    <property type="evidence" value="ECO:0007669"/>
    <property type="project" value="UniProtKB-KW"/>
</dbReference>
<evidence type="ECO:0000256" key="3">
    <source>
        <dbReference type="RuleBase" id="RU000363"/>
    </source>
</evidence>
<evidence type="ECO:0000256" key="1">
    <source>
        <dbReference type="ARBA" id="ARBA00006484"/>
    </source>
</evidence>
<dbReference type="InterPro" id="IPR036291">
    <property type="entry name" value="NAD(P)-bd_dom_sf"/>
</dbReference>
<dbReference type="PANTHER" id="PTHR44169">
    <property type="entry name" value="NADPH-DEPENDENT 1-ACYLDIHYDROXYACETONE PHOSPHATE REDUCTASE"/>
    <property type="match status" value="1"/>
</dbReference>
<reference evidence="4" key="1">
    <citation type="submission" date="2022-01" db="EMBL/GenBank/DDBJ databases">
        <title>Corynebacterium sp. nov isolated from isolated from the feces of the greater white-fronted geese (Anser albifrons) at Poyang Lake, PR China.</title>
        <authorList>
            <person name="Liu Q."/>
        </authorList>
    </citation>
    <scope>NUCLEOTIDE SEQUENCE</scope>
    <source>
        <strain evidence="4">JCM 32435</strain>
    </source>
</reference>
<dbReference type="RefSeq" id="WP_236117849.1">
    <property type="nucleotide sequence ID" value="NZ_JAKGSI010000001.1"/>
</dbReference>
<organism evidence="4 5">
    <name type="scientific">Corynebacterium uropygiale</name>
    <dbReference type="NCBI Taxonomy" id="1775911"/>
    <lineage>
        <taxon>Bacteria</taxon>
        <taxon>Bacillati</taxon>
        <taxon>Actinomycetota</taxon>
        <taxon>Actinomycetes</taxon>
        <taxon>Mycobacteriales</taxon>
        <taxon>Corynebacteriaceae</taxon>
        <taxon>Corynebacterium</taxon>
    </lineage>
</organism>
<evidence type="ECO:0000313" key="4">
    <source>
        <dbReference type="EMBL" id="MCF4006072.1"/>
    </source>
</evidence>
<dbReference type="InterPro" id="IPR002347">
    <property type="entry name" value="SDR_fam"/>
</dbReference>
<protein>
    <submittedName>
        <fullName evidence="4">SDR family NAD(P)-dependent oxidoreductase</fullName>
    </submittedName>
</protein>
<accession>A0A9X1QMJ9</accession>
<dbReference type="PRINTS" id="PR00081">
    <property type="entry name" value="GDHRDH"/>
</dbReference>
<sequence>MRSVFITGGSAGIGRATVDRFLARGWLVGAYSRRGLPGVRHPRLVSGVLDVQSPESWSRALEEFTAHTGGSLDVLVNNAGVIVAQELAEMSVPDILGQIQVNAAGPTLGAKLAYPYLRKGKDPQVINLGSASAIYGQPEISVYGATKAYIGSLTEALNLEWRSKGIRVVDVWPLWTQTAMAECEASSVARMGAQITPERVADVVWAAANPRTRWQRGKIHYGVSARDKAFYAGRKLSPDRLSRLVNGWLSGE</sequence>
<dbReference type="Proteomes" id="UP001139336">
    <property type="component" value="Unassembled WGS sequence"/>
</dbReference>
<dbReference type="AlphaFoldDB" id="A0A9X1QMJ9"/>